<dbReference type="Pfam" id="PF07030">
    <property type="entry name" value="Phage_Mu_Gp36"/>
    <property type="match status" value="1"/>
</dbReference>
<comment type="caution">
    <text evidence="1">The sequence shown here is derived from an EMBL/GenBank/DDBJ whole genome shotgun (WGS) entry which is preliminary data.</text>
</comment>
<gene>
    <name evidence="1" type="ORF">GF359_05005</name>
</gene>
<evidence type="ECO:0000313" key="2">
    <source>
        <dbReference type="Proteomes" id="UP000630660"/>
    </source>
</evidence>
<organism evidence="1 2">
    <name type="scientific">candidate division WOR-3 bacterium</name>
    <dbReference type="NCBI Taxonomy" id="2052148"/>
    <lineage>
        <taxon>Bacteria</taxon>
        <taxon>Bacteria division WOR-3</taxon>
    </lineage>
</organism>
<reference evidence="1" key="1">
    <citation type="submission" date="2019-11" db="EMBL/GenBank/DDBJ databases">
        <title>Microbial mats filling the niche in hypersaline microbial mats.</title>
        <authorList>
            <person name="Wong H.L."/>
            <person name="Macleod F.I."/>
            <person name="White R.A. III"/>
            <person name="Burns B.P."/>
        </authorList>
    </citation>
    <scope>NUCLEOTIDE SEQUENCE</scope>
    <source>
        <strain evidence="1">Bin_327</strain>
    </source>
</reference>
<dbReference type="EMBL" id="WJKJ01000162">
    <property type="protein sequence ID" value="MBD3364554.1"/>
    <property type="molecule type" value="Genomic_DNA"/>
</dbReference>
<dbReference type="InterPro" id="IPR009752">
    <property type="entry name" value="Phage_Mu_GpJ"/>
</dbReference>
<accession>A0A9D5K9D9</accession>
<dbReference type="Proteomes" id="UP000630660">
    <property type="component" value="Unassembled WGS sequence"/>
</dbReference>
<proteinExistence type="predicted"/>
<sequence length="146" mass="16261">MRYLTVDEVKASVPADVLARLTDDDPSHSITEKVIDDVKIEAAINWAEAFVDARLAKRYVVPLNLDGIGSDGARDLVKEAALQMSVYRLYSRVEREGVARDKRELADKTLSALASGKIEIPGAEERARARIRYKASEPRFSVKTDE</sequence>
<protein>
    <submittedName>
        <fullName evidence="1">DUF1320 domain-containing protein</fullName>
    </submittedName>
</protein>
<evidence type="ECO:0000313" key="1">
    <source>
        <dbReference type="EMBL" id="MBD3364554.1"/>
    </source>
</evidence>
<name>A0A9D5K9D9_UNCW3</name>
<dbReference type="AlphaFoldDB" id="A0A9D5K9D9"/>